<dbReference type="HOGENOM" id="CLU_1502503_0_0_10"/>
<dbReference type="RefSeq" id="WP_014681322.1">
    <property type="nucleotide sequence ID" value="NC_017770.1"/>
</dbReference>
<protein>
    <submittedName>
        <fullName evidence="1">Uncharacterized protein</fullName>
    </submittedName>
</protein>
<proteinExistence type="predicted"/>
<dbReference type="AlphaFoldDB" id="H8KWH8"/>
<dbReference type="Proteomes" id="UP000007590">
    <property type="component" value="Chromosome"/>
</dbReference>
<evidence type="ECO:0000313" key="1">
    <source>
        <dbReference type="EMBL" id="AFD08096.1"/>
    </source>
</evidence>
<dbReference type="STRING" id="929556.Solca_3080"/>
<dbReference type="KEGG" id="scn:Solca_3080"/>
<gene>
    <name evidence="1" type="ordered locus">Solca_3080</name>
</gene>
<organism evidence="1 2">
    <name type="scientific">Solitalea canadensis (strain ATCC 29591 / DSM 3403 / JCM 21819 / LMG 8368 / NBRC 15130 / NCIMB 12057 / USAM 9D)</name>
    <name type="common">Flexibacter canadensis</name>
    <dbReference type="NCBI Taxonomy" id="929556"/>
    <lineage>
        <taxon>Bacteria</taxon>
        <taxon>Pseudomonadati</taxon>
        <taxon>Bacteroidota</taxon>
        <taxon>Sphingobacteriia</taxon>
        <taxon>Sphingobacteriales</taxon>
        <taxon>Sphingobacteriaceae</taxon>
        <taxon>Solitalea</taxon>
    </lineage>
</organism>
<dbReference type="EMBL" id="CP003349">
    <property type="protein sequence ID" value="AFD08096.1"/>
    <property type="molecule type" value="Genomic_DNA"/>
</dbReference>
<name>H8KWH8_SOLCM</name>
<keyword evidence="2" id="KW-1185">Reference proteome</keyword>
<evidence type="ECO:0000313" key="2">
    <source>
        <dbReference type="Proteomes" id="UP000007590"/>
    </source>
</evidence>
<sequence>MKSKQIFIFSDIEDLKSILQDFETNNNVQYYATGLFDYSEILKYSSIFDVSNLRVANVGDWNLCLNLLVIGKDDSVKFREVPQRKGGIKYAIDQMINPRSIVLKTGGVFKEGVLVAGAIGTISDDIYSNTLFNNLSKKIKKEFKQIGEFYVGPNAEQKLNKGWRLVTNEKSPISYDLKR</sequence>
<accession>H8KWH8</accession>
<reference evidence="1" key="1">
    <citation type="submission" date="2012-02" db="EMBL/GenBank/DDBJ databases">
        <title>The complete genome of Solitalea canadensis DSM 3403.</title>
        <authorList>
            <consortium name="US DOE Joint Genome Institute (JGI-PGF)"/>
            <person name="Lucas S."/>
            <person name="Copeland A."/>
            <person name="Lapidus A."/>
            <person name="Glavina del Rio T."/>
            <person name="Dalin E."/>
            <person name="Tice H."/>
            <person name="Bruce D."/>
            <person name="Goodwin L."/>
            <person name="Pitluck S."/>
            <person name="Peters L."/>
            <person name="Ovchinnikova G."/>
            <person name="Lu M."/>
            <person name="Kyrpides N."/>
            <person name="Mavromatis K."/>
            <person name="Ivanova N."/>
            <person name="Brettin T."/>
            <person name="Detter J.C."/>
            <person name="Han C."/>
            <person name="Larimer F."/>
            <person name="Land M."/>
            <person name="Hauser L."/>
            <person name="Markowitz V."/>
            <person name="Cheng J.-F."/>
            <person name="Hugenholtz P."/>
            <person name="Woyke T."/>
            <person name="Wu D."/>
            <person name="Spring S."/>
            <person name="Schroeder M."/>
            <person name="Kopitz M."/>
            <person name="Brambilla E."/>
            <person name="Klenk H.-P."/>
            <person name="Eisen J.A."/>
        </authorList>
    </citation>
    <scope>NUCLEOTIDE SEQUENCE</scope>
    <source>
        <strain evidence="1">DSM 3403</strain>
    </source>
</reference>
<dbReference type="eggNOG" id="ENOG502ZGR0">
    <property type="taxonomic scope" value="Bacteria"/>
</dbReference>
<dbReference type="OrthoDB" id="7107872at2"/>